<organism evidence="2 3">
    <name type="scientific">Phytomonospora endophytica</name>
    <dbReference type="NCBI Taxonomy" id="714109"/>
    <lineage>
        <taxon>Bacteria</taxon>
        <taxon>Bacillati</taxon>
        <taxon>Actinomycetota</taxon>
        <taxon>Actinomycetes</taxon>
        <taxon>Micromonosporales</taxon>
        <taxon>Micromonosporaceae</taxon>
        <taxon>Phytomonospora</taxon>
    </lineage>
</organism>
<feature type="transmembrane region" description="Helical" evidence="1">
    <location>
        <begin position="28"/>
        <end position="46"/>
    </location>
</feature>
<feature type="transmembrane region" description="Helical" evidence="1">
    <location>
        <begin position="153"/>
        <end position="174"/>
    </location>
</feature>
<keyword evidence="1" id="KW-0812">Transmembrane</keyword>
<evidence type="ECO:0000313" key="2">
    <source>
        <dbReference type="EMBL" id="MBB6036109.1"/>
    </source>
</evidence>
<proteinExistence type="predicted"/>
<gene>
    <name evidence="2" type="ORF">HNR73_003977</name>
</gene>
<accession>A0A841FUA5</accession>
<dbReference type="RefSeq" id="WP_184788948.1">
    <property type="nucleotide sequence ID" value="NZ_BONT01000046.1"/>
</dbReference>
<feature type="transmembrane region" description="Helical" evidence="1">
    <location>
        <begin position="237"/>
        <end position="255"/>
    </location>
</feature>
<evidence type="ECO:0000313" key="3">
    <source>
        <dbReference type="Proteomes" id="UP000548476"/>
    </source>
</evidence>
<keyword evidence="1" id="KW-1133">Transmembrane helix</keyword>
<reference evidence="2 3" key="1">
    <citation type="submission" date="2020-08" db="EMBL/GenBank/DDBJ databases">
        <title>Genomic Encyclopedia of Type Strains, Phase IV (KMG-IV): sequencing the most valuable type-strain genomes for metagenomic binning, comparative biology and taxonomic classification.</title>
        <authorList>
            <person name="Goeker M."/>
        </authorList>
    </citation>
    <scope>NUCLEOTIDE SEQUENCE [LARGE SCALE GENOMIC DNA]</scope>
    <source>
        <strain evidence="2 3">YIM 65646</strain>
    </source>
</reference>
<dbReference type="Pfam" id="PF06182">
    <property type="entry name" value="ABC2_membrane_6"/>
    <property type="match status" value="1"/>
</dbReference>
<feature type="transmembrane region" description="Helical" evidence="1">
    <location>
        <begin position="123"/>
        <end position="141"/>
    </location>
</feature>
<sequence length="267" mass="29562">MTLTGWANARWAFTSSRVRTVYAYRTDVLIWLFAPAMQVVLQAALWRAIYGERAIVDGVPLAMMTTYVSLAAIQHLIGWDDTTDWLIERVRDGKIGTDMARPVGLLSQQVCGQVAQLLVKAPMVVLLLPVVVFVSGLGAPAPGAVGPYVLSTLLGWMVSCCLTLLVASVAFWTLELSGMEFLYFVLSGFLSGTLVPLWVMPDWMRVILEWLPWQSVVYTPVAIYIGRFEGARAWEAIGVQLLWLVLVGGLVRLVWRRAVHRVVVQGG</sequence>
<comment type="caution">
    <text evidence="2">The sequence shown here is derived from an EMBL/GenBank/DDBJ whole genome shotgun (WGS) entry which is preliminary data.</text>
</comment>
<dbReference type="InterPro" id="IPR010390">
    <property type="entry name" value="ABC-2_transporter-like"/>
</dbReference>
<protein>
    <submittedName>
        <fullName evidence="2">ABC-type uncharacterized transport system permease subunit</fullName>
    </submittedName>
</protein>
<keyword evidence="1" id="KW-0472">Membrane</keyword>
<dbReference type="Proteomes" id="UP000548476">
    <property type="component" value="Unassembled WGS sequence"/>
</dbReference>
<keyword evidence="3" id="KW-1185">Reference proteome</keyword>
<dbReference type="PANTHER" id="PTHR36832">
    <property type="entry name" value="SLR1174 PROTEIN-RELATED"/>
    <property type="match status" value="1"/>
</dbReference>
<dbReference type="PANTHER" id="PTHR36832:SF1">
    <property type="entry name" value="SLR1174 PROTEIN"/>
    <property type="match status" value="1"/>
</dbReference>
<evidence type="ECO:0000256" key="1">
    <source>
        <dbReference type="SAM" id="Phobius"/>
    </source>
</evidence>
<dbReference type="EMBL" id="JACHGT010000008">
    <property type="protein sequence ID" value="MBB6036109.1"/>
    <property type="molecule type" value="Genomic_DNA"/>
</dbReference>
<dbReference type="AlphaFoldDB" id="A0A841FUA5"/>
<feature type="transmembrane region" description="Helical" evidence="1">
    <location>
        <begin position="181"/>
        <end position="200"/>
    </location>
</feature>
<name>A0A841FUA5_9ACTN</name>